<organism evidence="4 5">
    <name type="scientific">Gnomoniopsis smithogilvyi</name>
    <dbReference type="NCBI Taxonomy" id="1191159"/>
    <lineage>
        <taxon>Eukaryota</taxon>
        <taxon>Fungi</taxon>
        <taxon>Dikarya</taxon>
        <taxon>Ascomycota</taxon>
        <taxon>Pezizomycotina</taxon>
        <taxon>Sordariomycetes</taxon>
        <taxon>Sordariomycetidae</taxon>
        <taxon>Diaporthales</taxon>
        <taxon>Gnomoniaceae</taxon>
        <taxon>Gnomoniopsis</taxon>
    </lineage>
</organism>
<dbReference type="PANTHER" id="PTHR33630">
    <property type="entry name" value="CUTINASE RV1984C-RELATED-RELATED"/>
    <property type="match status" value="1"/>
</dbReference>
<dbReference type="SMART" id="SM01110">
    <property type="entry name" value="Cutinase"/>
    <property type="match status" value="1"/>
</dbReference>
<keyword evidence="5" id="KW-1185">Reference proteome</keyword>
<evidence type="ECO:0000313" key="4">
    <source>
        <dbReference type="EMBL" id="KAJ4397855.1"/>
    </source>
</evidence>
<keyword evidence="2" id="KW-1015">Disulfide bond</keyword>
<dbReference type="GO" id="GO:0052689">
    <property type="term" value="F:carboxylic ester hydrolase activity"/>
    <property type="evidence" value="ECO:0007669"/>
    <property type="project" value="UniProtKB-ARBA"/>
</dbReference>
<name>A0A9W8Z538_9PEZI</name>
<keyword evidence="3" id="KW-0732">Signal</keyword>
<dbReference type="Proteomes" id="UP001140453">
    <property type="component" value="Unassembled WGS sequence"/>
</dbReference>
<evidence type="ECO:0000256" key="2">
    <source>
        <dbReference type="ARBA" id="ARBA00023157"/>
    </source>
</evidence>
<protein>
    <recommendedName>
        <fullName evidence="6">Cutinase</fullName>
    </recommendedName>
</protein>
<dbReference type="AlphaFoldDB" id="A0A9W8Z538"/>
<dbReference type="InterPro" id="IPR000675">
    <property type="entry name" value="Cutinase/axe"/>
</dbReference>
<keyword evidence="1" id="KW-0378">Hydrolase</keyword>
<feature type="chain" id="PRO_5040866110" description="Cutinase" evidence="3">
    <location>
        <begin position="18"/>
        <end position="269"/>
    </location>
</feature>
<dbReference type="EMBL" id="JAPEVB010000001">
    <property type="protein sequence ID" value="KAJ4397855.1"/>
    <property type="molecule type" value="Genomic_DNA"/>
</dbReference>
<comment type="caution">
    <text evidence="4">The sequence shown here is derived from an EMBL/GenBank/DDBJ whole genome shotgun (WGS) entry which is preliminary data.</text>
</comment>
<dbReference type="Pfam" id="PF01083">
    <property type="entry name" value="Cutinase"/>
    <property type="match status" value="1"/>
</dbReference>
<proteinExistence type="predicted"/>
<evidence type="ECO:0000256" key="1">
    <source>
        <dbReference type="ARBA" id="ARBA00022801"/>
    </source>
</evidence>
<gene>
    <name evidence="4" type="ORF">N0V93_002092</name>
</gene>
<dbReference type="InterPro" id="IPR029058">
    <property type="entry name" value="AB_hydrolase_fold"/>
</dbReference>
<dbReference type="SUPFAM" id="SSF53474">
    <property type="entry name" value="alpha/beta-Hydrolases"/>
    <property type="match status" value="1"/>
</dbReference>
<sequence>MASLILLTGILAATAAAQNSTTSACVNGTAVHMIVARASLEKPGPGVIGGVATQVVQQLPGSDIVSVDYPATLENYTSSEAAGVKAMTTLLTDYASRCPNSKIVMMGYSQGAQVAADVLCGTNEGSLFQSTQAMNSSILDKVAAVVLMGDPSKAQNETFINGTSTKNGIFPRQNVNGCSSIEKRMVSYCNANDTFCDSGSSIQVHLSYVQNNGTAAMNFILSQANSNAGGSTGGNGNGNPTVSVSSGSLFRGLGNGATALIMLGLGFIL</sequence>
<evidence type="ECO:0000313" key="5">
    <source>
        <dbReference type="Proteomes" id="UP001140453"/>
    </source>
</evidence>
<dbReference type="PANTHER" id="PTHR33630:SF9">
    <property type="entry name" value="CUTINASE 4"/>
    <property type="match status" value="1"/>
</dbReference>
<dbReference type="Gene3D" id="3.40.50.1820">
    <property type="entry name" value="alpha/beta hydrolase"/>
    <property type="match status" value="1"/>
</dbReference>
<evidence type="ECO:0000256" key="3">
    <source>
        <dbReference type="SAM" id="SignalP"/>
    </source>
</evidence>
<feature type="signal peptide" evidence="3">
    <location>
        <begin position="1"/>
        <end position="17"/>
    </location>
</feature>
<reference evidence="4" key="1">
    <citation type="submission" date="2022-10" db="EMBL/GenBank/DDBJ databases">
        <title>Tapping the CABI collections for fungal endophytes: first genome assemblies for Collariella, Neodidymelliopsis, Ascochyta clinopodiicola, Didymella pomorum, Didymosphaeria variabile, Neocosmospora piperis and Neocucurbitaria cava.</title>
        <authorList>
            <person name="Hill R."/>
        </authorList>
    </citation>
    <scope>NUCLEOTIDE SEQUENCE</scope>
    <source>
        <strain evidence="4">IMI 355082</strain>
    </source>
</reference>
<evidence type="ECO:0008006" key="6">
    <source>
        <dbReference type="Google" id="ProtNLM"/>
    </source>
</evidence>
<accession>A0A9W8Z538</accession>
<dbReference type="OrthoDB" id="2586582at2759"/>